<name>A0A7J8ZXX8_9ROSI</name>
<feature type="non-terminal residue" evidence="1">
    <location>
        <position position="32"/>
    </location>
</feature>
<sequence>MPAFPKLWEVFSFMTSRSRNYWIEVVFQQPIE</sequence>
<accession>A0A7J8ZXX8</accession>
<evidence type="ECO:0000313" key="2">
    <source>
        <dbReference type="Proteomes" id="UP000593574"/>
    </source>
</evidence>
<comment type="caution">
    <text evidence="1">The sequence shown here is derived from an EMBL/GenBank/DDBJ whole genome shotgun (WGS) entry which is preliminary data.</text>
</comment>
<proteinExistence type="predicted"/>
<protein>
    <submittedName>
        <fullName evidence="1">Uncharacterized protein</fullName>
    </submittedName>
</protein>
<gene>
    <name evidence="1" type="ORF">Golax_015479</name>
</gene>
<keyword evidence="2" id="KW-1185">Reference proteome</keyword>
<organism evidence="1 2">
    <name type="scientific">Gossypium laxum</name>
    <dbReference type="NCBI Taxonomy" id="34288"/>
    <lineage>
        <taxon>Eukaryota</taxon>
        <taxon>Viridiplantae</taxon>
        <taxon>Streptophyta</taxon>
        <taxon>Embryophyta</taxon>
        <taxon>Tracheophyta</taxon>
        <taxon>Spermatophyta</taxon>
        <taxon>Magnoliopsida</taxon>
        <taxon>eudicotyledons</taxon>
        <taxon>Gunneridae</taxon>
        <taxon>Pentapetalae</taxon>
        <taxon>rosids</taxon>
        <taxon>malvids</taxon>
        <taxon>Malvales</taxon>
        <taxon>Malvaceae</taxon>
        <taxon>Malvoideae</taxon>
        <taxon>Gossypium</taxon>
    </lineage>
</organism>
<reference evidence="1 2" key="1">
    <citation type="journal article" date="2019" name="Genome Biol. Evol.">
        <title>Insights into the evolution of the New World diploid cottons (Gossypium, subgenus Houzingenia) based on genome sequencing.</title>
        <authorList>
            <person name="Grover C.E."/>
            <person name="Arick M.A. 2nd"/>
            <person name="Thrash A."/>
            <person name="Conover J.L."/>
            <person name="Sanders W.S."/>
            <person name="Peterson D.G."/>
            <person name="Frelichowski J.E."/>
            <person name="Scheffler J.A."/>
            <person name="Scheffler B.E."/>
            <person name="Wendel J.F."/>
        </authorList>
    </citation>
    <scope>NUCLEOTIDE SEQUENCE [LARGE SCALE GENOMIC DNA]</scope>
    <source>
        <strain evidence="1">4</strain>
        <tissue evidence="1">Leaf</tissue>
    </source>
</reference>
<dbReference type="AlphaFoldDB" id="A0A7J8ZXX8"/>
<dbReference type="EMBL" id="JABEZV010000007">
    <property type="protein sequence ID" value="MBA0716668.1"/>
    <property type="molecule type" value="Genomic_DNA"/>
</dbReference>
<dbReference type="Proteomes" id="UP000593574">
    <property type="component" value="Unassembled WGS sequence"/>
</dbReference>
<evidence type="ECO:0000313" key="1">
    <source>
        <dbReference type="EMBL" id="MBA0716668.1"/>
    </source>
</evidence>